<dbReference type="GO" id="GO:0071013">
    <property type="term" value="C:catalytic step 2 spliceosome"/>
    <property type="evidence" value="ECO:0007669"/>
    <property type="project" value="TreeGrafter"/>
</dbReference>
<evidence type="ECO:0000256" key="2">
    <source>
        <dbReference type="PROSITE-ProRule" id="PRU00221"/>
    </source>
</evidence>
<sequence length="185" mass="20273">MSGAADNIKKWEAKEGRFLRNFSSHNAIINSISINQDGVMASCGDNGSMRFWDYQTGYCFQSDSTKAQPGSLDSETGIFASTFDKTGLYVCPNSEHVLICLRLTALCPLQAAHHVRGGQDHQGVARRQLGVRGIAPHRHGPMDQGFHSAEEILGRCCPELHAAAKHRSSTTLKSTELVLHLILVR</sequence>
<accession>A0A9W7DC35</accession>
<gene>
    <name evidence="3" type="ORF">Plil01_001733700</name>
</gene>
<evidence type="ECO:0000256" key="1">
    <source>
        <dbReference type="ARBA" id="ARBA00025726"/>
    </source>
</evidence>
<keyword evidence="2" id="KW-0853">WD repeat</keyword>
<dbReference type="SUPFAM" id="SSF50978">
    <property type="entry name" value="WD40 repeat-like"/>
    <property type="match status" value="1"/>
</dbReference>
<comment type="caution">
    <text evidence="3">The sequence shown here is derived from an EMBL/GenBank/DDBJ whole genome shotgun (WGS) entry which is preliminary data.</text>
</comment>
<protein>
    <submittedName>
        <fullName evidence="3">Unnamed protein product</fullName>
    </submittedName>
</protein>
<comment type="similarity">
    <text evidence="1">Belongs to the WD repeat PRL1/PRL2 family.</text>
</comment>
<dbReference type="Gene3D" id="2.130.10.10">
    <property type="entry name" value="YVTN repeat-like/Quinoprotein amine dehydrogenase"/>
    <property type="match status" value="1"/>
</dbReference>
<proteinExistence type="inferred from homology"/>
<dbReference type="EMBL" id="BSXW01012417">
    <property type="protein sequence ID" value="GMF64547.1"/>
    <property type="molecule type" value="Genomic_DNA"/>
</dbReference>
<organism evidence="3 4">
    <name type="scientific">Phytophthora lilii</name>
    <dbReference type="NCBI Taxonomy" id="2077276"/>
    <lineage>
        <taxon>Eukaryota</taxon>
        <taxon>Sar</taxon>
        <taxon>Stramenopiles</taxon>
        <taxon>Oomycota</taxon>
        <taxon>Peronosporomycetes</taxon>
        <taxon>Peronosporales</taxon>
        <taxon>Peronosporaceae</taxon>
        <taxon>Phytophthora</taxon>
    </lineage>
</organism>
<dbReference type="GO" id="GO:0000974">
    <property type="term" value="C:Prp19 complex"/>
    <property type="evidence" value="ECO:0007669"/>
    <property type="project" value="TreeGrafter"/>
</dbReference>
<name>A0A9W7DC35_9STRA</name>
<dbReference type="InterPro" id="IPR001680">
    <property type="entry name" value="WD40_rpt"/>
</dbReference>
<dbReference type="PROSITE" id="PS50294">
    <property type="entry name" value="WD_REPEATS_REGION"/>
    <property type="match status" value="1"/>
</dbReference>
<dbReference type="SMART" id="SM00320">
    <property type="entry name" value="WD40"/>
    <property type="match status" value="1"/>
</dbReference>
<dbReference type="InterPro" id="IPR036322">
    <property type="entry name" value="WD40_repeat_dom_sf"/>
</dbReference>
<keyword evidence="4" id="KW-1185">Reference proteome</keyword>
<evidence type="ECO:0000313" key="3">
    <source>
        <dbReference type="EMBL" id="GMF64547.1"/>
    </source>
</evidence>
<dbReference type="AlphaFoldDB" id="A0A9W7DC35"/>
<reference evidence="3" key="1">
    <citation type="submission" date="2023-04" db="EMBL/GenBank/DDBJ databases">
        <title>Phytophthora lilii NBRC 32176.</title>
        <authorList>
            <person name="Ichikawa N."/>
            <person name="Sato H."/>
            <person name="Tonouchi N."/>
        </authorList>
    </citation>
    <scope>NUCLEOTIDE SEQUENCE</scope>
    <source>
        <strain evidence="3">NBRC 32176</strain>
    </source>
</reference>
<dbReference type="GO" id="GO:0000398">
    <property type="term" value="P:mRNA splicing, via spliceosome"/>
    <property type="evidence" value="ECO:0007669"/>
    <property type="project" value="InterPro"/>
</dbReference>
<dbReference type="PANTHER" id="PTHR19923:SF0">
    <property type="entry name" value="PLEIOTROPIC REGULATOR 1"/>
    <property type="match status" value="1"/>
</dbReference>
<dbReference type="PROSITE" id="PS50082">
    <property type="entry name" value="WD_REPEATS_2"/>
    <property type="match status" value="1"/>
</dbReference>
<dbReference type="InterPro" id="IPR045241">
    <property type="entry name" value="Prp46/PLRG1-like"/>
</dbReference>
<feature type="repeat" description="WD" evidence="2">
    <location>
        <begin position="22"/>
        <end position="62"/>
    </location>
</feature>
<dbReference type="OrthoDB" id="10256122at2759"/>
<dbReference type="Proteomes" id="UP001165083">
    <property type="component" value="Unassembled WGS sequence"/>
</dbReference>
<dbReference type="GO" id="GO:0071011">
    <property type="term" value="C:precatalytic spliceosome"/>
    <property type="evidence" value="ECO:0007669"/>
    <property type="project" value="TreeGrafter"/>
</dbReference>
<evidence type="ECO:0000313" key="4">
    <source>
        <dbReference type="Proteomes" id="UP001165083"/>
    </source>
</evidence>
<dbReference type="InterPro" id="IPR015943">
    <property type="entry name" value="WD40/YVTN_repeat-like_dom_sf"/>
</dbReference>
<dbReference type="PANTHER" id="PTHR19923">
    <property type="entry name" value="WD40 REPEAT PROTEINPRL1/PRL2-RELATED"/>
    <property type="match status" value="1"/>
</dbReference>